<evidence type="ECO:0000313" key="4">
    <source>
        <dbReference type="Proteomes" id="UP000375525"/>
    </source>
</evidence>
<feature type="transmembrane region" description="Helical" evidence="1">
    <location>
        <begin position="116"/>
        <end position="139"/>
    </location>
</feature>
<accession>A0A5E7G4Y2</accession>
<dbReference type="EMBL" id="CABVIH010000001">
    <property type="protein sequence ID" value="VVO46769.1"/>
    <property type="molecule type" value="Genomic_DNA"/>
</dbReference>
<organism evidence="3 4">
    <name type="scientific">Pseudomonas fluorescens</name>
    <dbReference type="NCBI Taxonomy" id="294"/>
    <lineage>
        <taxon>Bacteria</taxon>
        <taxon>Pseudomonadati</taxon>
        <taxon>Pseudomonadota</taxon>
        <taxon>Gammaproteobacteria</taxon>
        <taxon>Pseudomonadales</taxon>
        <taxon>Pseudomonadaceae</taxon>
        <taxon>Pseudomonas</taxon>
    </lineage>
</organism>
<evidence type="ECO:0000256" key="1">
    <source>
        <dbReference type="SAM" id="Phobius"/>
    </source>
</evidence>
<evidence type="ECO:0008006" key="5">
    <source>
        <dbReference type="Google" id="ProtNLM"/>
    </source>
</evidence>
<sequence length="193" mass="21015" precursor="true">MKASIIIVAGSVLFSMAASATGVIPVFDLDFTRSADETLKKLNINDGCIVDAPDPVSFTYCREGSTTLWKYQVLDLQQQSAIHTATPQSQMGHGQISVVEHNSPACADENEHHAKPAISCMAVLSLLALFLLMGLRYTYTVIRQHQSKRSASSIPPWQPTTEHVPEHHAMAKALGAFFGAAVMMMVYCSVCVF</sequence>
<dbReference type="RefSeq" id="WP_191624617.1">
    <property type="nucleotide sequence ID" value="NZ_CABVIH010000001.1"/>
</dbReference>
<protein>
    <recommendedName>
        <fullName evidence="5">Transmembrane protein</fullName>
    </recommendedName>
</protein>
<proteinExistence type="predicted"/>
<keyword evidence="2" id="KW-0732">Signal</keyword>
<keyword evidence="1" id="KW-1133">Transmembrane helix</keyword>
<dbReference type="Proteomes" id="UP000375525">
    <property type="component" value="Unassembled WGS sequence"/>
</dbReference>
<reference evidence="3 4" key="1">
    <citation type="submission" date="2019-09" db="EMBL/GenBank/DDBJ databases">
        <authorList>
            <person name="Chandra G."/>
            <person name="Truman W A."/>
        </authorList>
    </citation>
    <scope>NUCLEOTIDE SEQUENCE [LARGE SCALE GENOMIC DNA]</scope>
    <source>
        <strain evidence="3">PS880</strain>
    </source>
</reference>
<keyword evidence="1" id="KW-0812">Transmembrane</keyword>
<gene>
    <name evidence="3" type="ORF">PS880_00082</name>
</gene>
<feature type="chain" id="PRO_5022913438" description="Transmembrane protein" evidence="2">
    <location>
        <begin position="21"/>
        <end position="193"/>
    </location>
</feature>
<name>A0A5E7G4Y2_PSEFL</name>
<evidence type="ECO:0000313" key="3">
    <source>
        <dbReference type="EMBL" id="VVO46769.1"/>
    </source>
</evidence>
<dbReference type="AlphaFoldDB" id="A0A5E7G4Y2"/>
<feature type="transmembrane region" description="Helical" evidence="1">
    <location>
        <begin position="173"/>
        <end position="192"/>
    </location>
</feature>
<evidence type="ECO:0000256" key="2">
    <source>
        <dbReference type="SAM" id="SignalP"/>
    </source>
</evidence>
<feature type="signal peptide" evidence="2">
    <location>
        <begin position="1"/>
        <end position="20"/>
    </location>
</feature>
<keyword evidence="1" id="KW-0472">Membrane</keyword>